<sequence>MRRYLGHDYKQVSYVYVEEDNFIKGDYVKDNGSRIHMMKPNQWIPTLPHNHHALPNHGVIMRYACEREHHPDHYEGKKDDNYWNFKGIND</sequence>
<protein>
    <submittedName>
        <fullName evidence="1">Uncharacterized protein</fullName>
    </submittedName>
</protein>
<accession>A0A8S0R7A6</accession>
<proteinExistence type="predicted"/>
<dbReference type="EMBL" id="CACTIH010002192">
    <property type="protein sequence ID" value="CAA2974709.1"/>
    <property type="molecule type" value="Genomic_DNA"/>
</dbReference>
<organism evidence="1 2">
    <name type="scientific">Olea europaea subsp. europaea</name>
    <dbReference type="NCBI Taxonomy" id="158383"/>
    <lineage>
        <taxon>Eukaryota</taxon>
        <taxon>Viridiplantae</taxon>
        <taxon>Streptophyta</taxon>
        <taxon>Embryophyta</taxon>
        <taxon>Tracheophyta</taxon>
        <taxon>Spermatophyta</taxon>
        <taxon>Magnoliopsida</taxon>
        <taxon>eudicotyledons</taxon>
        <taxon>Gunneridae</taxon>
        <taxon>Pentapetalae</taxon>
        <taxon>asterids</taxon>
        <taxon>lamiids</taxon>
        <taxon>Lamiales</taxon>
        <taxon>Oleaceae</taxon>
        <taxon>Oleeae</taxon>
        <taxon>Olea</taxon>
    </lineage>
</organism>
<dbReference type="AlphaFoldDB" id="A0A8S0R7A6"/>
<gene>
    <name evidence="1" type="ORF">OLEA9_A073662</name>
</gene>
<evidence type="ECO:0000313" key="1">
    <source>
        <dbReference type="EMBL" id="CAA2974709.1"/>
    </source>
</evidence>
<evidence type="ECO:0000313" key="2">
    <source>
        <dbReference type="Proteomes" id="UP000594638"/>
    </source>
</evidence>
<keyword evidence="2" id="KW-1185">Reference proteome</keyword>
<dbReference type="Gramene" id="OE9A073662T1">
    <property type="protein sequence ID" value="OE9A073662C1"/>
    <property type="gene ID" value="OE9A073662"/>
</dbReference>
<reference evidence="1 2" key="1">
    <citation type="submission" date="2019-12" db="EMBL/GenBank/DDBJ databases">
        <authorList>
            <person name="Alioto T."/>
            <person name="Alioto T."/>
            <person name="Gomez Garrido J."/>
        </authorList>
    </citation>
    <scope>NUCLEOTIDE SEQUENCE [LARGE SCALE GENOMIC DNA]</scope>
</reference>
<name>A0A8S0R7A6_OLEEU</name>
<comment type="caution">
    <text evidence="1">The sequence shown here is derived from an EMBL/GenBank/DDBJ whole genome shotgun (WGS) entry which is preliminary data.</text>
</comment>
<dbReference type="Proteomes" id="UP000594638">
    <property type="component" value="Unassembled WGS sequence"/>
</dbReference>